<sequence length="94" mass="10458">VLRQFMETMHRAGARNFLVSGVPVFLEMPIWNLVMPVISGMVNSGQLEDLGIGAGDPPRLAVEIQAASLHDRWEHLCKEFGAMHTDTTCAFFDE</sequence>
<proteinExistence type="predicted"/>
<keyword evidence="2" id="KW-1185">Reference proteome</keyword>
<dbReference type="EMBL" id="CAJNNV010024241">
    <property type="protein sequence ID" value="CAE8609101.1"/>
    <property type="molecule type" value="Genomic_DNA"/>
</dbReference>
<organism evidence="1 2">
    <name type="scientific">Polarella glacialis</name>
    <name type="common">Dinoflagellate</name>
    <dbReference type="NCBI Taxonomy" id="89957"/>
    <lineage>
        <taxon>Eukaryota</taxon>
        <taxon>Sar</taxon>
        <taxon>Alveolata</taxon>
        <taxon>Dinophyceae</taxon>
        <taxon>Suessiales</taxon>
        <taxon>Suessiaceae</taxon>
        <taxon>Polarella</taxon>
    </lineage>
</organism>
<comment type="caution">
    <text evidence="1">The sequence shown here is derived from an EMBL/GenBank/DDBJ whole genome shotgun (WGS) entry which is preliminary data.</text>
</comment>
<feature type="non-terminal residue" evidence="1">
    <location>
        <position position="94"/>
    </location>
</feature>
<reference evidence="1" key="1">
    <citation type="submission" date="2021-02" db="EMBL/GenBank/DDBJ databases">
        <authorList>
            <person name="Dougan E. K."/>
            <person name="Rhodes N."/>
            <person name="Thang M."/>
            <person name="Chan C."/>
        </authorList>
    </citation>
    <scope>NUCLEOTIDE SEQUENCE</scope>
</reference>
<protein>
    <submittedName>
        <fullName evidence="1">Uncharacterized protein</fullName>
    </submittedName>
</protein>
<evidence type="ECO:0000313" key="1">
    <source>
        <dbReference type="EMBL" id="CAE8609101.1"/>
    </source>
</evidence>
<dbReference type="OrthoDB" id="434947at2759"/>
<feature type="non-terminal residue" evidence="1">
    <location>
        <position position="1"/>
    </location>
</feature>
<name>A0A813FF05_POLGL</name>
<dbReference type="Proteomes" id="UP000654075">
    <property type="component" value="Unassembled WGS sequence"/>
</dbReference>
<gene>
    <name evidence="1" type="ORF">PGLA1383_LOCUS26928</name>
</gene>
<accession>A0A813FF05</accession>
<dbReference type="AlphaFoldDB" id="A0A813FF05"/>
<evidence type="ECO:0000313" key="2">
    <source>
        <dbReference type="Proteomes" id="UP000654075"/>
    </source>
</evidence>